<dbReference type="EMBL" id="AKHW03000487">
    <property type="protein sequence ID" value="KYO47011.1"/>
    <property type="molecule type" value="Genomic_DNA"/>
</dbReference>
<accession>A0A151PD63</accession>
<organism evidence="1 2">
    <name type="scientific">Alligator mississippiensis</name>
    <name type="common">American alligator</name>
    <dbReference type="NCBI Taxonomy" id="8496"/>
    <lineage>
        <taxon>Eukaryota</taxon>
        <taxon>Metazoa</taxon>
        <taxon>Chordata</taxon>
        <taxon>Craniata</taxon>
        <taxon>Vertebrata</taxon>
        <taxon>Euteleostomi</taxon>
        <taxon>Archelosauria</taxon>
        <taxon>Archosauria</taxon>
        <taxon>Crocodylia</taxon>
        <taxon>Alligatoridae</taxon>
        <taxon>Alligatorinae</taxon>
        <taxon>Alligator</taxon>
    </lineage>
</organism>
<reference evidence="1 2" key="1">
    <citation type="journal article" date="2012" name="Genome Biol.">
        <title>Sequencing three crocodilian genomes to illuminate the evolution of archosaurs and amniotes.</title>
        <authorList>
            <person name="St John J.A."/>
            <person name="Braun E.L."/>
            <person name="Isberg S.R."/>
            <person name="Miles L.G."/>
            <person name="Chong A.Y."/>
            <person name="Gongora J."/>
            <person name="Dalzell P."/>
            <person name="Moran C."/>
            <person name="Bed'hom B."/>
            <person name="Abzhanov A."/>
            <person name="Burgess S.C."/>
            <person name="Cooksey A.M."/>
            <person name="Castoe T.A."/>
            <person name="Crawford N.G."/>
            <person name="Densmore L.D."/>
            <person name="Drew J.C."/>
            <person name="Edwards S.V."/>
            <person name="Faircloth B.C."/>
            <person name="Fujita M.K."/>
            <person name="Greenwold M.J."/>
            <person name="Hoffmann F.G."/>
            <person name="Howard J.M."/>
            <person name="Iguchi T."/>
            <person name="Janes D.E."/>
            <person name="Khan S.Y."/>
            <person name="Kohno S."/>
            <person name="de Koning A.J."/>
            <person name="Lance S.L."/>
            <person name="McCarthy F.M."/>
            <person name="McCormack J.E."/>
            <person name="Merchant M.E."/>
            <person name="Peterson D.G."/>
            <person name="Pollock D.D."/>
            <person name="Pourmand N."/>
            <person name="Raney B.J."/>
            <person name="Roessler K.A."/>
            <person name="Sanford J.R."/>
            <person name="Sawyer R.H."/>
            <person name="Schmidt C.J."/>
            <person name="Triplett E.W."/>
            <person name="Tuberville T.D."/>
            <person name="Venegas-Anaya M."/>
            <person name="Howard J.T."/>
            <person name="Jarvis E.D."/>
            <person name="Guillette L.J.Jr."/>
            <person name="Glenn T.C."/>
            <person name="Green R.E."/>
            <person name="Ray D.A."/>
        </authorList>
    </citation>
    <scope>NUCLEOTIDE SEQUENCE [LARGE SCALE GENOMIC DNA]</scope>
    <source>
        <strain evidence="1">KSC_2009_1</strain>
    </source>
</reference>
<dbReference type="Proteomes" id="UP000050525">
    <property type="component" value="Unassembled WGS sequence"/>
</dbReference>
<name>A0A151PD63_ALLMI</name>
<protein>
    <submittedName>
        <fullName evidence="1">Uncharacterized protein</fullName>
    </submittedName>
</protein>
<dbReference type="AlphaFoldDB" id="A0A151PD63"/>
<gene>
    <name evidence="1" type="ORF">Y1Q_0014556</name>
</gene>
<proteinExistence type="predicted"/>
<evidence type="ECO:0000313" key="2">
    <source>
        <dbReference type="Proteomes" id="UP000050525"/>
    </source>
</evidence>
<evidence type="ECO:0000313" key="1">
    <source>
        <dbReference type="EMBL" id="KYO47011.1"/>
    </source>
</evidence>
<comment type="caution">
    <text evidence="1">The sequence shown here is derived from an EMBL/GenBank/DDBJ whole genome shotgun (WGS) entry which is preliminary data.</text>
</comment>
<sequence length="95" mass="10955">MAAQIGVFAAAVGSKPSKITSRFASKPNSVRALLKTQSRLKKSLVKLHRLFGKRCNNHQHFNKSRNQADFTLFYQVNCKERLDMELHPVLRRLFQ</sequence>
<keyword evidence="2" id="KW-1185">Reference proteome</keyword>